<organism evidence="2 3">
    <name type="scientific">Clitoria ternatea</name>
    <name type="common">Butterfly pea</name>
    <dbReference type="NCBI Taxonomy" id="43366"/>
    <lineage>
        <taxon>Eukaryota</taxon>
        <taxon>Viridiplantae</taxon>
        <taxon>Streptophyta</taxon>
        <taxon>Embryophyta</taxon>
        <taxon>Tracheophyta</taxon>
        <taxon>Spermatophyta</taxon>
        <taxon>Magnoliopsida</taxon>
        <taxon>eudicotyledons</taxon>
        <taxon>Gunneridae</taxon>
        <taxon>Pentapetalae</taxon>
        <taxon>rosids</taxon>
        <taxon>fabids</taxon>
        <taxon>Fabales</taxon>
        <taxon>Fabaceae</taxon>
        <taxon>Papilionoideae</taxon>
        <taxon>50 kb inversion clade</taxon>
        <taxon>NPAAA clade</taxon>
        <taxon>indigoferoid/millettioid clade</taxon>
        <taxon>Phaseoleae</taxon>
        <taxon>Clitoria</taxon>
    </lineage>
</organism>
<reference evidence="2 3" key="1">
    <citation type="submission" date="2024-01" db="EMBL/GenBank/DDBJ databases">
        <title>The genomes of 5 underutilized Papilionoideae crops provide insights into root nodulation and disease resistance.</title>
        <authorList>
            <person name="Yuan L."/>
        </authorList>
    </citation>
    <scope>NUCLEOTIDE SEQUENCE [LARGE SCALE GENOMIC DNA]</scope>
    <source>
        <strain evidence="2">LY-2023</strain>
        <tissue evidence="2">Leaf</tissue>
    </source>
</reference>
<feature type="compositionally biased region" description="Polar residues" evidence="1">
    <location>
        <begin position="361"/>
        <end position="375"/>
    </location>
</feature>
<evidence type="ECO:0000313" key="3">
    <source>
        <dbReference type="Proteomes" id="UP001359559"/>
    </source>
</evidence>
<accession>A0AAN9P543</accession>
<sequence>MRMRCCFLSCFATSKPPKQFHSAAQTHVAETALEPAVILTQQKSVVEELIDCIAESKTKNEERAQVTFTKEEQGKGSREEEAPHRGDKEDDDVYNRLFQEESSESLFSLSIECSGKHVSADAEVNGPMQLACSSREAFGFDPNEVENLSQEKPAKVENTTILEEQPGCIAIRKEEEGSSAKKPLMKENEEKMKATQLNQPVNKYRYADWSDESDLGVTFEDGTDVKRTWVPEESSESLFSLSPESRKRISSAENTENEVNSLMATHVKEEIQGRILEVSSSSVLNPIENLTQGRVVKATVLKQPLKNEKENIKLKVLQDVDIPISPEPSLKPSNRKTRRRINDNGQEIGVDTSLSSWLVESETTPISKNSSTNSVGEGKGSPFSHEDRPILGALTVEDIKTYSLSTSSRRSKTRSPDETPIIGVVGSYWSHTGKSKSLDSKFNTSGKDGKLKWSSTTLKTRLEPAFEATVAHGSQKA</sequence>
<feature type="compositionally biased region" description="Basic and acidic residues" evidence="1">
    <location>
        <begin position="61"/>
        <end position="88"/>
    </location>
</feature>
<dbReference type="EMBL" id="JAYKXN010000005">
    <property type="protein sequence ID" value="KAK7285888.1"/>
    <property type="molecule type" value="Genomic_DNA"/>
</dbReference>
<dbReference type="GO" id="GO:0007142">
    <property type="term" value="P:male meiosis II"/>
    <property type="evidence" value="ECO:0007669"/>
    <property type="project" value="InterPro"/>
</dbReference>
<feature type="region of interest" description="Disordered" evidence="1">
    <location>
        <begin position="361"/>
        <end position="390"/>
    </location>
</feature>
<dbReference type="InterPro" id="IPR039300">
    <property type="entry name" value="JASON"/>
</dbReference>
<protein>
    <submittedName>
        <fullName evidence="2">Uncharacterized protein</fullName>
    </submittedName>
</protein>
<gene>
    <name evidence="2" type="ORF">RJT34_20673</name>
</gene>
<evidence type="ECO:0000313" key="2">
    <source>
        <dbReference type="EMBL" id="KAK7285888.1"/>
    </source>
</evidence>
<dbReference type="PANTHER" id="PTHR33318">
    <property type="entry name" value="ASPARTYL/GLUTAMYL-TRNA(ASN/GLN) AMIDOTRANSFERASE SUBUNIT"/>
    <property type="match status" value="1"/>
</dbReference>
<name>A0AAN9P543_CLITE</name>
<feature type="region of interest" description="Disordered" evidence="1">
    <location>
        <begin position="61"/>
        <end position="90"/>
    </location>
</feature>
<dbReference type="PANTHER" id="PTHR33318:SF22">
    <property type="entry name" value="SUPPRESSOR PROTEIN SRP40-LIKE ISOFORM X1"/>
    <property type="match status" value="1"/>
</dbReference>
<comment type="caution">
    <text evidence="2">The sequence shown here is derived from an EMBL/GenBank/DDBJ whole genome shotgun (WGS) entry which is preliminary data.</text>
</comment>
<keyword evidence="3" id="KW-1185">Reference proteome</keyword>
<evidence type="ECO:0000256" key="1">
    <source>
        <dbReference type="SAM" id="MobiDB-lite"/>
    </source>
</evidence>
<proteinExistence type="predicted"/>
<dbReference type="Proteomes" id="UP001359559">
    <property type="component" value="Unassembled WGS sequence"/>
</dbReference>
<dbReference type="AlphaFoldDB" id="A0AAN9P543"/>
<feature type="region of interest" description="Disordered" evidence="1">
    <location>
        <begin position="323"/>
        <end position="346"/>
    </location>
</feature>